<keyword evidence="3" id="KW-1185">Reference proteome</keyword>
<accession>A0A9N8KXV5</accession>
<protein>
    <submittedName>
        <fullName evidence="2">Uncharacterized protein</fullName>
    </submittedName>
</protein>
<reference evidence="2" key="1">
    <citation type="submission" date="2021-12" db="EMBL/GenBank/DDBJ databases">
        <authorList>
            <person name="King R."/>
        </authorList>
    </citation>
    <scope>NUCLEOTIDE SEQUENCE</scope>
</reference>
<proteinExistence type="predicted"/>
<evidence type="ECO:0000256" key="1">
    <source>
        <dbReference type="SAM" id="MobiDB-lite"/>
    </source>
</evidence>
<gene>
    <name evidence="2" type="ORF">CINC_LOCUS3443</name>
</gene>
<evidence type="ECO:0000313" key="2">
    <source>
        <dbReference type="EMBL" id="CAD0201771.1"/>
    </source>
</evidence>
<dbReference type="EMBL" id="LR824018">
    <property type="protein sequence ID" value="CAD0201771.1"/>
    <property type="molecule type" value="Genomic_DNA"/>
</dbReference>
<feature type="compositionally biased region" description="Polar residues" evidence="1">
    <location>
        <begin position="121"/>
        <end position="143"/>
    </location>
</feature>
<sequence length="149" mass="16173">MSKSKYHKNCTNSGHNVKRGLKVVSSKNDTSTILNSKVTTLNNAANVADPNRIELDPDLLGHISNGPCSCQVVARAVREDVAHYIGLSNRRASIEKMANAPSNETCSAGHALEENKKLNSRSKVLSQSTLKSQTKVKSQSTIKSVEKKK</sequence>
<dbReference type="Proteomes" id="UP001154114">
    <property type="component" value="Chromosome 15"/>
</dbReference>
<name>A0A9N8KXV5_CHRIL</name>
<organism evidence="2 3">
    <name type="scientific">Chrysodeixis includens</name>
    <name type="common">Soybean looper</name>
    <name type="synonym">Pseudoplusia includens</name>
    <dbReference type="NCBI Taxonomy" id="689277"/>
    <lineage>
        <taxon>Eukaryota</taxon>
        <taxon>Metazoa</taxon>
        <taxon>Ecdysozoa</taxon>
        <taxon>Arthropoda</taxon>
        <taxon>Hexapoda</taxon>
        <taxon>Insecta</taxon>
        <taxon>Pterygota</taxon>
        <taxon>Neoptera</taxon>
        <taxon>Endopterygota</taxon>
        <taxon>Lepidoptera</taxon>
        <taxon>Glossata</taxon>
        <taxon>Ditrysia</taxon>
        <taxon>Noctuoidea</taxon>
        <taxon>Noctuidae</taxon>
        <taxon>Plusiinae</taxon>
        <taxon>Chrysodeixis</taxon>
    </lineage>
</organism>
<evidence type="ECO:0000313" key="3">
    <source>
        <dbReference type="Proteomes" id="UP001154114"/>
    </source>
</evidence>
<dbReference type="AlphaFoldDB" id="A0A9N8KXV5"/>
<feature type="region of interest" description="Disordered" evidence="1">
    <location>
        <begin position="117"/>
        <end position="149"/>
    </location>
</feature>
<dbReference type="OrthoDB" id="7482904at2759"/>